<dbReference type="GO" id="GO:0046872">
    <property type="term" value="F:metal ion binding"/>
    <property type="evidence" value="ECO:0007669"/>
    <property type="project" value="UniProtKB-KW"/>
</dbReference>
<keyword evidence="6" id="KW-1185">Reference proteome</keyword>
<dbReference type="PANTHER" id="PTHR11474:SF126">
    <property type="entry name" value="TYROSINASE-LIKE PROTEIN TYR-1-RELATED"/>
    <property type="match status" value="1"/>
</dbReference>
<dbReference type="PROSITE" id="PS00498">
    <property type="entry name" value="TYROSINASE_2"/>
    <property type="match status" value="1"/>
</dbReference>
<dbReference type="GO" id="GO:0016491">
    <property type="term" value="F:oxidoreductase activity"/>
    <property type="evidence" value="ECO:0007669"/>
    <property type="project" value="InterPro"/>
</dbReference>
<comment type="caution">
    <text evidence="5">The sequence shown here is derived from an EMBL/GenBank/DDBJ whole genome shotgun (WGS) entry which is preliminary data.</text>
</comment>
<reference evidence="5 6" key="1">
    <citation type="submission" date="2018-06" db="EMBL/GenBank/DDBJ databases">
        <title>Complete Genomes of Monosporascus.</title>
        <authorList>
            <person name="Robinson A.J."/>
            <person name="Natvig D.O."/>
        </authorList>
    </citation>
    <scope>NUCLEOTIDE SEQUENCE [LARGE SCALE GENOMIC DNA]</scope>
    <source>
        <strain evidence="5 6">CBS 110550</strain>
    </source>
</reference>
<dbReference type="InterPro" id="IPR008922">
    <property type="entry name" value="Di-copper_centre_dom_sf"/>
</dbReference>
<evidence type="ECO:0000313" key="5">
    <source>
        <dbReference type="EMBL" id="RYO91514.1"/>
    </source>
</evidence>
<dbReference type="Pfam" id="PF02958">
    <property type="entry name" value="EcKL"/>
    <property type="match status" value="1"/>
</dbReference>
<feature type="domain" description="Tyrosinase copper-binding" evidence="4">
    <location>
        <begin position="210"/>
        <end position="221"/>
    </location>
</feature>
<keyword evidence="2" id="KW-0186">Copper</keyword>
<accession>A0A4Q4SXW4</accession>
<dbReference type="Gene3D" id="3.90.1200.10">
    <property type="match status" value="1"/>
</dbReference>
<dbReference type="SMART" id="SM00587">
    <property type="entry name" value="CHK"/>
    <property type="match status" value="1"/>
</dbReference>
<evidence type="ECO:0000259" key="4">
    <source>
        <dbReference type="PROSITE" id="PS00498"/>
    </source>
</evidence>
<dbReference type="InterPro" id="IPR050316">
    <property type="entry name" value="Tyrosinase/Hemocyanin"/>
</dbReference>
<evidence type="ECO:0000259" key="3">
    <source>
        <dbReference type="PROSITE" id="PS00497"/>
    </source>
</evidence>
<dbReference type="InterPro" id="IPR002227">
    <property type="entry name" value="Tyrosinase_Cu-bd"/>
</dbReference>
<dbReference type="Proteomes" id="UP000293360">
    <property type="component" value="Unassembled WGS sequence"/>
</dbReference>
<sequence length="684" mass="77036">MPLDSSPRSPFYDLSSALTSTEKSEYIDGELCLMSKPAKSGVPGAISRWDELQYAHIAQSDYIHGVGAFLPFHRYFMTVHEHLLRSECNYTGPIPYWDEVADVKNLLASEIFDAELGFGGNGSGPDRCISDGPFANRTLHFREDLSISDYCISRNLNRRAFSAAGQEYVDECLAKDDFISAWICLEGRPHGAGHVGVSGVMVNPLLSPGDPIFYLHHTYMDKLWWEWQSKELPKRLTEIGGNNTVSRPNFPPGFSTTIPPGSGPFTPPVFNGSGPGGLDRTPNKAFTDYFNDGGNITTLNHTLWSANILENATIADVMDIGGSLQEKNMPETAGEQLPALPSDLTPEWLGAKLGHKIKSVENTRNIWGTASKLFYTITYEHESSDEMPTYICVKGVFDPKMIEAQPWTVSLAQREAEFFEKVAPTVKNMIFPKGWWSGTSDKQGIAIMNDLTNEGCTFPAEVASYAVEKVMNAVEQLAGLHAQYWGQSQEDHPWIWNNYDPAMKFMCIPWDEVVRTPGRPKLPEYLMDGKRCNEALDRYYAERNPRFRTLLHGDTHIGNIYFTPEGRIGFLDWSAFHFGSCFHDVVYHMTAMLSVEDRRAHETEILDHYLQTLHRLGGPQFDRHSDPEVMIEYRRSFMTNVIWLICPDGLQTKERVAVLCERTVATYDDQKVIDVILGQPKPAL</sequence>
<dbReference type="InterPro" id="IPR011009">
    <property type="entry name" value="Kinase-like_dom_sf"/>
</dbReference>
<organism evidence="5 6">
    <name type="scientific">Monosporascus ibericus</name>
    <dbReference type="NCBI Taxonomy" id="155417"/>
    <lineage>
        <taxon>Eukaryota</taxon>
        <taxon>Fungi</taxon>
        <taxon>Dikarya</taxon>
        <taxon>Ascomycota</taxon>
        <taxon>Pezizomycotina</taxon>
        <taxon>Sordariomycetes</taxon>
        <taxon>Xylariomycetidae</taxon>
        <taxon>Xylariales</taxon>
        <taxon>Xylariales incertae sedis</taxon>
        <taxon>Monosporascus</taxon>
    </lineage>
</organism>
<dbReference type="OrthoDB" id="191037at2759"/>
<evidence type="ECO:0000313" key="6">
    <source>
        <dbReference type="Proteomes" id="UP000293360"/>
    </source>
</evidence>
<gene>
    <name evidence="5" type="ORF">DL764_008278</name>
</gene>
<dbReference type="SUPFAM" id="SSF48056">
    <property type="entry name" value="Di-copper centre-containing domain"/>
    <property type="match status" value="1"/>
</dbReference>
<dbReference type="Gene3D" id="1.10.1280.10">
    <property type="entry name" value="Di-copper center containing domain from catechol oxidase"/>
    <property type="match status" value="1"/>
</dbReference>
<keyword evidence="1" id="KW-0479">Metal-binding</keyword>
<dbReference type="PRINTS" id="PR00092">
    <property type="entry name" value="TYROSINASE"/>
</dbReference>
<dbReference type="PROSITE" id="PS00497">
    <property type="entry name" value="TYROSINASE_1"/>
    <property type="match status" value="1"/>
</dbReference>
<name>A0A4Q4SXW4_9PEZI</name>
<dbReference type="AlphaFoldDB" id="A0A4Q4SXW4"/>
<dbReference type="InterPro" id="IPR015897">
    <property type="entry name" value="CHK_kinase-like"/>
</dbReference>
<dbReference type="InterPro" id="IPR004119">
    <property type="entry name" value="EcKL"/>
</dbReference>
<proteinExistence type="predicted"/>
<evidence type="ECO:0000256" key="1">
    <source>
        <dbReference type="ARBA" id="ARBA00022723"/>
    </source>
</evidence>
<dbReference type="SUPFAM" id="SSF56112">
    <property type="entry name" value="Protein kinase-like (PK-like)"/>
    <property type="match status" value="1"/>
</dbReference>
<dbReference type="EMBL" id="QJNU01000632">
    <property type="protein sequence ID" value="RYO91514.1"/>
    <property type="molecule type" value="Genomic_DNA"/>
</dbReference>
<feature type="domain" description="Tyrosinase copper-binding" evidence="3">
    <location>
        <begin position="64"/>
        <end position="81"/>
    </location>
</feature>
<protein>
    <recommendedName>
        <fullName evidence="3 4">Tyrosinase copper-binding domain-containing protein</fullName>
    </recommendedName>
</protein>
<dbReference type="Pfam" id="PF00264">
    <property type="entry name" value="Tyrosinase"/>
    <property type="match status" value="1"/>
</dbReference>
<evidence type="ECO:0000256" key="2">
    <source>
        <dbReference type="ARBA" id="ARBA00023008"/>
    </source>
</evidence>
<dbReference type="PANTHER" id="PTHR11474">
    <property type="entry name" value="TYROSINASE FAMILY MEMBER"/>
    <property type="match status" value="1"/>
</dbReference>